<evidence type="ECO:0000256" key="2">
    <source>
        <dbReference type="ARBA" id="ARBA00012438"/>
    </source>
</evidence>
<dbReference type="InterPro" id="IPR000014">
    <property type="entry name" value="PAS"/>
</dbReference>
<dbReference type="InterPro" id="IPR036890">
    <property type="entry name" value="HATPase_C_sf"/>
</dbReference>
<feature type="transmembrane region" description="Helical" evidence="6">
    <location>
        <begin position="172"/>
        <end position="197"/>
    </location>
</feature>
<dbReference type="CDD" id="cd00130">
    <property type="entry name" value="PAS"/>
    <property type="match status" value="1"/>
</dbReference>
<dbReference type="Gene3D" id="3.30.450.20">
    <property type="entry name" value="PAS domain"/>
    <property type="match status" value="1"/>
</dbReference>
<reference evidence="9" key="1">
    <citation type="submission" date="2023-01" db="EMBL/GenBank/DDBJ databases">
        <title>Metagenome sequencing of chrysophaentin producing Chrysophaeum taylorii.</title>
        <authorList>
            <person name="Davison J."/>
            <person name="Bewley C."/>
        </authorList>
    </citation>
    <scope>NUCLEOTIDE SEQUENCE</scope>
    <source>
        <strain evidence="9">NIES-1699</strain>
    </source>
</reference>
<dbReference type="Gene3D" id="3.30.565.10">
    <property type="entry name" value="Histidine kinase-like ATPase, C-terminal domain"/>
    <property type="match status" value="1"/>
</dbReference>
<dbReference type="EMBL" id="JAQMWT010000041">
    <property type="protein sequence ID" value="KAJ8612759.1"/>
    <property type="molecule type" value="Genomic_DNA"/>
</dbReference>
<keyword evidence="3" id="KW-0808">Transferase</keyword>
<dbReference type="InterPro" id="IPR035965">
    <property type="entry name" value="PAS-like_dom_sf"/>
</dbReference>
<feature type="compositionally biased region" description="Polar residues" evidence="5">
    <location>
        <begin position="861"/>
        <end position="870"/>
    </location>
</feature>
<feature type="region of interest" description="Disordered" evidence="5">
    <location>
        <begin position="301"/>
        <end position="327"/>
    </location>
</feature>
<proteinExistence type="predicted"/>
<organism evidence="9 10">
    <name type="scientific">Chrysophaeum taylorii</name>
    <dbReference type="NCBI Taxonomy" id="2483200"/>
    <lineage>
        <taxon>Eukaryota</taxon>
        <taxon>Sar</taxon>
        <taxon>Stramenopiles</taxon>
        <taxon>Ochrophyta</taxon>
        <taxon>Pelagophyceae</taxon>
        <taxon>Pelagomonadales</taxon>
        <taxon>Pelagomonadaceae</taxon>
        <taxon>Chrysophaeum</taxon>
    </lineage>
</organism>
<accession>A0AAD7UP24</accession>
<evidence type="ECO:0000256" key="3">
    <source>
        <dbReference type="ARBA" id="ARBA00022679"/>
    </source>
</evidence>
<dbReference type="Pfam" id="PF02518">
    <property type="entry name" value="HATPase_c"/>
    <property type="match status" value="1"/>
</dbReference>
<evidence type="ECO:0000313" key="9">
    <source>
        <dbReference type="EMBL" id="KAJ8612759.1"/>
    </source>
</evidence>
<keyword evidence="10" id="KW-1185">Reference proteome</keyword>
<keyword evidence="4" id="KW-0418">Kinase</keyword>
<dbReference type="GO" id="GO:0000155">
    <property type="term" value="F:phosphorelay sensor kinase activity"/>
    <property type="evidence" value="ECO:0007669"/>
    <property type="project" value="TreeGrafter"/>
</dbReference>
<dbReference type="SUPFAM" id="SSF55874">
    <property type="entry name" value="ATPase domain of HSP90 chaperone/DNA topoisomerase II/histidine kinase"/>
    <property type="match status" value="1"/>
</dbReference>
<name>A0AAD7UP24_9STRA</name>
<dbReference type="Pfam" id="PF13426">
    <property type="entry name" value="PAS_9"/>
    <property type="match status" value="1"/>
</dbReference>
<gene>
    <name evidence="9" type="ORF">CTAYLR_010392</name>
</gene>
<evidence type="ECO:0000259" key="8">
    <source>
        <dbReference type="PROSITE" id="PS50112"/>
    </source>
</evidence>
<keyword evidence="6" id="KW-0472">Membrane</keyword>
<dbReference type="PANTHER" id="PTHR43047:SF71">
    <property type="entry name" value="HISTIDINE KINASE CONTAINING CHEY-HOMOLOGOUS RECEIVER DOMAIN-RELATED"/>
    <property type="match status" value="1"/>
</dbReference>
<dbReference type="SUPFAM" id="SSF55785">
    <property type="entry name" value="PYP-like sensor domain (PAS domain)"/>
    <property type="match status" value="1"/>
</dbReference>
<sequence length="870" mass="94542">MSEGTAEASCGRTQPDEPELEVIHGTSRATSPSSMVVHDDAATSSERTVGWELWTMGLAALAMSAVANVLVHQARTVHRLELELDRLNSDVLVATVSSSFDDSSTRRRLDDALDDFKSNFVGVRMWVTRDAARDFGDYGEAYEALLYDGNAASYREPEKRFRDSLADVHGAAVFWVALLVGATTAVFATTAGCWWLSGRRRRRRRRRLGEECRRRPPKRRRRLLCDIVGRHQHRAVPPLDPTRLLEGLPPAFVIDEAMRVVSVNGAAASTFGFDESDLINRPITLALDLDDLAQETLFGCRTSSTSSNESSEYSHRNASGGRRREVDVKGQTKLGKELHIVAHATRTLDTVTGERLCTIVCHDVTQLVGKAEELEIQKKVLLQFAHEMRNKYTPAASMLEQILLSLKGNKSVGEIVTELASDQDDIKLSIALLREADALIATRLELHKVYAGKYASEPNTATCDIWDLMSSKVSAAGVLAPSGVRFAALMPDGYDNLRVVVELDTYIFTHITNSLLFNARKHTKSGSVALSFVKEDKGSLEFAVIDTGTGVPASIACRLFREDVASGAVRGVGLGLISCKHFAAAIGGDCWLESTAVQDLCDGDTTKPHGTEFRFKLPGKVVQALSSSSSSNGAPDPTPEGRGTAVVVDEQERFDQDVASPNFRPSQQTHFAGALPRVMTIYVVEDSMMIRRSIVTKLTALCRRIDGEFTFHEHATVESILPQIDGFAHNANVLVTVDENLDTTGGKLRGSALVTALVDVGFLGVIVSASGDEANTTEHLDRGADLAWGKPLPTSDEMLETLCRTYNQKIRKNRPSLPRGGVANASAPIRLLGQRTAAGQNNNNLPTTAADSAPPSPASKVCSSKWISST</sequence>
<dbReference type="GO" id="GO:0005886">
    <property type="term" value="C:plasma membrane"/>
    <property type="evidence" value="ECO:0007669"/>
    <property type="project" value="TreeGrafter"/>
</dbReference>
<dbReference type="AlphaFoldDB" id="A0AAD7UP24"/>
<dbReference type="GO" id="GO:0009927">
    <property type="term" value="F:histidine phosphotransfer kinase activity"/>
    <property type="evidence" value="ECO:0007669"/>
    <property type="project" value="TreeGrafter"/>
</dbReference>
<feature type="domain" description="PAS" evidence="8">
    <location>
        <begin position="250"/>
        <end position="281"/>
    </location>
</feature>
<evidence type="ECO:0000256" key="6">
    <source>
        <dbReference type="SAM" id="Phobius"/>
    </source>
</evidence>
<keyword evidence="6" id="KW-0812">Transmembrane</keyword>
<evidence type="ECO:0000256" key="1">
    <source>
        <dbReference type="ARBA" id="ARBA00000085"/>
    </source>
</evidence>
<dbReference type="EC" id="2.7.13.3" evidence="2"/>
<comment type="catalytic activity">
    <reaction evidence="1">
        <text>ATP + protein L-histidine = ADP + protein N-phospho-L-histidine.</text>
        <dbReference type="EC" id="2.7.13.3"/>
    </reaction>
</comment>
<keyword evidence="6" id="KW-1133">Transmembrane helix</keyword>
<evidence type="ECO:0000313" key="10">
    <source>
        <dbReference type="Proteomes" id="UP001230188"/>
    </source>
</evidence>
<evidence type="ECO:0000256" key="5">
    <source>
        <dbReference type="SAM" id="MobiDB-lite"/>
    </source>
</evidence>
<feature type="domain" description="Histidine kinase" evidence="7">
    <location>
        <begin position="383"/>
        <end position="621"/>
    </location>
</feature>
<dbReference type="PANTHER" id="PTHR43047">
    <property type="entry name" value="TWO-COMPONENT HISTIDINE PROTEIN KINASE"/>
    <property type="match status" value="1"/>
</dbReference>
<feature type="compositionally biased region" description="Low complexity" evidence="5">
    <location>
        <begin position="302"/>
        <end position="311"/>
    </location>
</feature>
<comment type="caution">
    <text evidence="9">The sequence shown here is derived from an EMBL/GenBank/DDBJ whole genome shotgun (WGS) entry which is preliminary data.</text>
</comment>
<dbReference type="SMART" id="SM00387">
    <property type="entry name" value="HATPase_c"/>
    <property type="match status" value="1"/>
</dbReference>
<dbReference type="PROSITE" id="PS50112">
    <property type="entry name" value="PAS"/>
    <property type="match status" value="1"/>
</dbReference>
<feature type="region of interest" description="Disordered" evidence="5">
    <location>
        <begin position="838"/>
        <end position="870"/>
    </location>
</feature>
<dbReference type="PROSITE" id="PS50109">
    <property type="entry name" value="HIS_KIN"/>
    <property type="match status" value="1"/>
</dbReference>
<dbReference type="InterPro" id="IPR003594">
    <property type="entry name" value="HATPase_dom"/>
</dbReference>
<protein>
    <recommendedName>
        <fullName evidence="2">histidine kinase</fullName>
        <ecNumber evidence="2">2.7.13.3</ecNumber>
    </recommendedName>
</protein>
<dbReference type="Proteomes" id="UP001230188">
    <property type="component" value="Unassembled WGS sequence"/>
</dbReference>
<evidence type="ECO:0000259" key="7">
    <source>
        <dbReference type="PROSITE" id="PS50109"/>
    </source>
</evidence>
<evidence type="ECO:0000256" key="4">
    <source>
        <dbReference type="ARBA" id="ARBA00022777"/>
    </source>
</evidence>
<dbReference type="InterPro" id="IPR005467">
    <property type="entry name" value="His_kinase_dom"/>
</dbReference>